<dbReference type="AlphaFoldDB" id="A0A1Y0IFC1"/>
<keyword evidence="2" id="KW-0313">Glucose metabolism</keyword>
<organism evidence="4 5">
    <name type="scientific">Oleiphilus messinensis</name>
    <dbReference type="NCBI Taxonomy" id="141451"/>
    <lineage>
        <taxon>Bacteria</taxon>
        <taxon>Pseudomonadati</taxon>
        <taxon>Pseudomonadota</taxon>
        <taxon>Gammaproteobacteria</taxon>
        <taxon>Oceanospirillales</taxon>
        <taxon>Oleiphilaceae</taxon>
        <taxon>Oleiphilus</taxon>
    </lineage>
</organism>
<evidence type="ECO:0000313" key="5">
    <source>
        <dbReference type="Proteomes" id="UP000196027"/>
    </source>
</evidence>
<dbReference type="GO" id="GO:0017057">
    <property type="term" value="F:6-phosphogluconolactonase activity"/>
    <property type="evidence" value="ECO:0007669"/>
    <property type="project" value="TreeGrafter"/>
</dbReference>
<feature type="signal peptide" evidence="3">
    <location>
        <begin position="1"/>
        <end position="32"/>
    </location>
</feature>
<evidence type="ECO:0000256" key="3">
    <source>
        <dbReference type="SAM" id="SignalP"/>
    </source>
</evidence>
<name>A0A1Y0IFC1_9GAMM</name>
<dbReference type="EMBL" id="CP021425">
    <property type="protein sequence ID" value="ARU59237.1"/>
    <property type="molecule type" value="Genomic_DNA"/>
</dbReference>
<evidence type="ECO:0000256" key="1">
    <source>
        <dbReference type="ARBA" id="ARBA00005564"/>
    </source>
</evidence>
<accession>A0A1Y0IFC1</accession>
<dbReference type="PANTHER" id="PTHR30344">
    <property type="entry name" value="6-PHOSPHOGLUCONOLACTONASE-RELATED"/>
    <property type="match status" value="1"/>
</dbReference>
<sequence length="388" mass="41192">MNKNRITQMKFTQLLRCAALIPLMAFASITTANDNLSSSLLSIWHKFAVGAVFTQTNDSEGNEVLMFSRHGNGKLQFLDAFATDGVGTSGGLGNQGALALSKDNDFLFVVNAGSNEITTFSVHKHGLKLVDKVPSGGERPISLSVFQDRLYVLNTGSDSINGFTFDHDGKLTPMAEAIRSLSGTETSAAQIQVSPWGDALVVTERATNLIDVFWLDDNGIPGEAVISPSVGTTPFGFDFDRRGHLVVSEAAGGADNASSVSSYNILETGQLEIISGAVPTTESAACWLITTPNGRFAYTTNTRSSSISGFRIERDGSLNLLDLDGVTGNTGEGTNPLDMAMSRNGRHLYAISPATEEIVAFRIRGNGSLKNIQSVTAAAPRINGLAAY</sequence>
<feature type="chain" id="PRO_5012349756" evidence="3">
    <location>
        <begin position="33"/>
        <end position="388"/>
    </location>
</feature>
<dbReference type="GO" id="GO:0006006">
    <property type="term" value="P:glucose metabolic process"/>
    <property type="evidence" value="ECO:0007669"/>
    <property type="project" value="UniProtKB-KW"/>
</dbReference>
<dbReference type="InterPro" id="IPR050282">
    <property type="entry name" value="Cycloisomerase_2"/>
</dbReference>
<dbReference type="InterPro" id="IPR015943">
    <property type="entry name" value="WD40/YVTN_repeat-like_dom_sf"/>
</dbReference>
<dbReference type="Pfam" id="PF10282">
    <property type="entry name" value="Lactonase"/>
    <property type="match status" value="2"/>
</dbReference>
<reference evidence="4 5" key="1">
    <citation type="submission" date="2017-05" db="EMBL/GenBank/DDBJ databases">
        <title>Genomic insights into alkan degradation activity of Oleiphilus messinensis.</title>
        <authorList>
            <person name="Kozyavkin S.A."/>
            <person name="Slesarev A.I."/>
            <person name="Golyshin P.N."/>
            <person name="Korzhenkov A."/>
            <person name="Golyshina O.N."/>
            <person name="Toshchakov S.V."/>
        </authorList>
    </citation>
    <scope>NUCLEOTIDE SEQUENCE [LARGE SCALE GENOMIC DNA]</scope>
    <source>
        <strain evidence="4 5">ME102</strain>
    </source>
</reference>
<dbReference type="PANTHER" id="PTHR30344:SF1">
    <property type="entry name" value="6-PHOSPHOGLUCONOLACTONASE"/>
    <property type="match status" value="1"/>
</dbReference>
<evidence type="ECO:0000313" key="4">
    <source>
        <dbReference type="EMBL" id="ARU59237.1"/>
    </source>
</evidence>
<keyword evidence="5" id="KW-1185">Reference proteome</keyword>
<dbReference type="InterPro" id="IPR011048">
    <property type="entry name" value="Haem_d1_sf"/>
</dbReference>
<keyword evidence="2" id="KW-0119">Carbohydrate metabolism</keyword>
<dbReference type="InterPro" id="IPR019405">
    <property type="entry name" value="Lactonase_7-beta_prop"/>
</dbReference>
<dbReference type="Proteomes" id="UP000196027">
    <property type="component" value="Chromosome"/>
</dbReference>
<dbReference type="SUPFAM" id="SSF51004">
    <property type="entry name" value="C-terminal (heme d1) domain of cytochrome cd1-nitrite reductase"/>
    <property type="match status" value="1"/>
</dbReference>
<comment type="similarity">
    <text evidence="1">Belongs to the cycloisomerase 2 family.</text>
</comment>
<dbReference type="KEGG" id="ome:OLMES_5253"/>
<dbReference type="GO" id="GO:0005829">
    <property type="term" value="C:cytosol"/>
    <property type="evidence" value="ECO:0007669"/>
    <property type="project" value="TreeGrafter"/>
</dbReference>
<gene>
    <name evidence="4" type="ORF">OLMES_5253</name>
</gene>
<keyword evidence="3" id="KW-0732">Signal</keyword>
<protein>
    <submittedName>
        <fullName evidence="4">3-carboxymuconate cyclase</fullName>
    </submittedName>
</protein>
<evidence type="ECO:0000256" key="2">
    <source>
        <dbReference type="ARBA" id="ARBA00022526"/>
    </source>
</evidence>
<dbReference type="Gene3D" id="2.130.10.10">
    <property type="entry name" value="YVTN repeat-like/Quinoprotein amine dehydrogenase"/>
    <property type="match status" value="2"/>
</dbReference>
<proteinExistence type="inferred from homology"/>